<keyword evidence="1" id="KW-0863">Zinc-finger</keyword>
<sequence>MSVSSSGLSHTSGRLNTPVGVQLALLRAADADPPHDSPGIQNISASTRYHQSLADLLRPHVRNYETVNLLINWLSEFCDNSLAEARANARQTPGRTPMEQFNYSLTRFLANSPIDERIHPDIRQKMRTYNWEALWNAMFDQEDMIEYYQHNARSLSISRRRGSKRWLIMVAAHAYGADLVFSWEMKRYLEPIATAVASHPNFEFDLVLRTPDEHELEWYSAPMFPHWELAFQLLFSVREQMFPEDARQIWIVLMRQAMHVVDTYCKYWNQRENLTPAQFANCVGWTMLPFLNRQWNVELDSPFPPTDAPYINLHIRTILARLDHRNLHKELYRMVAYLTTTLGREALHRKMVQLVFNSLEDWARVTGNQNIIEGLRPNRWYWFPLQEADDWTNDVRQWMMLNSNRNWGPYYDRPLEVPPAILYYDLPDDLPDPAEFEDSDDENNNDANNAANNGVGPANVPEPGRIGRIINRVNRHNPFHTPTPNGPPPMLDVEMEAHGPLIDINEVAQPHNPLEEELCPICLEELPREDNGEKTAATAGPNNQRKEKMKANLAKVNPARIYKKHNAKKDAFKSQPFKWKKCDHVFHRACMQELLDQPYPKSGLVCCPCCRAEICVSRPSRIVRTGMARFPLLRRFSRN</sequence>
<name>A0AAN6M143_9PLEO</name>
<evidence type="ECO:0000313" key="4">
    <source>
        <dbReference type="EMBL" id="KAK3214450.1"/>
    </source>
</evidence>
<feature type="region of interest" description="Disordered" evidence="2">
    <location>
        <begin position="431"/>
        <end position="463"/>
    </location>
</feature>
<feature type="domain" description="RING-type" evidence="3">
    <location>
        <begin position="519"/>
        <end position="611"/>
    </location>
</feature>
<proteinExistence type="predicted"/>
<evidence type="ECO:0000256" key="2">
    <source>
        <dbReference type="SAM" id="MobiDB-lite"/>
    </source>
</evidence>
<gene>
    <name evidence="4" type="ORF">GRF29_19g238088</name>
</gene>
<dbReference type="InterPro" id="IPR013083">
    <property type="entry name" value="Znf_RING/FYVE/PHD"/>
</dbReference>
<evidence type="ECO:0000259" key="3">
    <source>
        <dbReference type="PROSITE" id="PS50089"/>
    </source>
</evidence>
<dbReference type="InterPro" id="IPR001841">
    <property type="entry name" value="Znf_RING"/>
</dbReference>
<dbReference type="GO" id="GO:0008270">
    <property type="term" value="F:zinc ion binding"/>
    <property type="evidence" value="ECO:0007669"/>
    <property type="project" value="UniProtKB-KW"/>
</dbReference>
<dbReference type="AlphaFoldDB" id="A0AAN6M143"/>
<keyword evidence="1" id="KW-0479">Metal-binding</keyword>
<protein>
    <recommendedName>
        <fullName evidence="3">RING-type domain-containing protein</fullName>
    </recommendedName>
</protein>
<comment type="caution">
    <text evidence="4">The sequence shown here is derived from an EMBL/GenBank/DDBJ whole genome shotgun (WGS) entry which is preliminary data.</text>
</comment>
<dbReference type="EMBL" id="WVTA01000003">
    <property type="protein sequence ID" value="KAK3214450.1"/>
    <property type="molecule type" value="Genomic_DNA"/>
</dbReference>
<dbReference type="SUPFAM" id="SSF57850">
    <property type="entry name" value="RING/U-box"/>
    <property type="match status" value="1"/>
</dbReference>
<dbReference type="Proteomes" id="UP001280581">
    <property type="component" value="Unassembled WGS sequence"/>
</dbReference>
<dbReference type="SMART" id="SM00184">
    <property type="entry name" value="RING"/>
    <property type="match status" value="1"/>
</dbReference>
<evidence type="ECO:0000313" key="5">
    <source>
        <dbReference type="Proteomes" id="UP001280581"/>
    </source>
</evidence>
<dbReference type="Gene3D" id="3.30.40.10">
    <property type="entry name" value="Zinc/RING finger domain, C3HC4 (zinc finger)"/>
    <property type="match status" value="1"/>
</dbReference>
<reference evidence="4 5" key="1">
    <citation type="submission" date="2021-02" db="EMBL/GenBank/DDBJ databases">
        <title>Genome assembly of Pseudopithomyces chartarum.</title>
        <authorList>
            <person name="Jauregui R."/>
            <person name="Singh J."/>
            <person name="Voisey C."/>
        </authorList>
    </citation>
    <scope>NUCLEOTIDE SEQUENCE [LARGE SCALE GENOMIC DNA]</scope>
    <source>
        <strain evidence="4 5">AGR01</strain>
    </source>
</reference>
<keyword evidence="1" id="KW-0862">Zinc</keyword>
<keyword evidence="5" id="KW-1185">Reference proteome</keyword>
<evidence type="ECO:0000256" key="1">
    <source>
        <dbReference type="PROSITE-ProRule" id="PRU00175"/>
    </source>
</evidence>
<feature type="compositionally biased region" description="Acidic residues" evidence="2">
    <location>
        <begin position="431"/>
        <end position="444"/>
    </location>
</feature>
<organism evidence="4 5">
    <name type="scientific">Pseudopithomyces chartarum</name>
    <dbReference type="NCBI Taxonomy" id="1892770"/>
    <lineage>
        <taxon>Eukaryota</taxon>
        <taxon>Fungi</taxon>
        <taxon>Dikarya</taxon>
        <taxon>Ascomycota</taxon>
        <taxon>Pezizomycotina</taxon>
        <taxon>Dothideomycetes</taxon>
        <taxon>Pleosporomycetidae</taxon>
        <taxon>Pleosporales</taxon>
        <taxon>Massarineae</taxon>
        <taxon>Didymosphaeriaceae</taxon>
        <taxon>Pseudopithomyces</taxon>
    </lineage>
</organism>
<dbReference type="PROSITE" id="PS50089">
    <property type="entry name" value="ZF_RING_2"/>
    <property type="match status" value="1"/>
</dbReference>
<accession>A0AAN6M143</accession>